<gene>
    <name evidence="2" type="ORF">CLUP02_14874</name>
</gene>
<keyword evidence="3" id="KW-1185">Reference proteome</keyword>
<feature type="region of interest" description="Disordered" evidence="1">
    <location>
        <begin position="1"/>
        <end position="38"/>
    </location>
</feature>
<dbReference type="KEGG" id="clup:CLUP02_14874"/>
<feature type="compositionally biased region" description="Polar residues" evidence="1">
    <location>
        <begin position="17"/>
        <end position="29"/>
    </location>
</feature>
<evidence type="ECO:0000313" key="3">
    <source>
        <dbReference type="Proteomes" id="UP000830671"/>
    </source>
</evidence>
<evidence type="ECO:0000256" key="1">
    <source>
        <dbReference type="SAM" id="MobiDB-lite"/>
    </source>
</evidence>
<feature type="compositionally biased region" description="Polar residues" evidence="1">
    <location>
        <begin position="696"/>
        <end position="710"/>
    </location>
</feature>
<dbReference type="EMBL" id="CP019480">
    <property type="protein sequence ID" value="UQC89345.1"/>
    <property type="molecule type" value="Genomic_DNA"/>
</dbReference>
<feature type="compositionally biased region" description="Basic and acidic residues" evidence="1">
    <location>
        <begin position="1"/>
        <end position="16"/>
    </location>
</feature>
<feature type="compositionally biased region" description="Low complexity" evidence="1">
    <location>
        <begin position="932"/>
        <end position="948"/>
    </location>
</feature>
<sequence>MRARSGIESKSHDTVRTRYSCTANETQQPVDEEESEEQYRMEETALPKKHAKLVNSAGIQILFSCRSSGRSWTAVIPSSQDQRSNGLESLRRLESQFYLETDTRHTPKKFTGGTLDKTCFPSRGSAVRRANSRVHHLSISPWQFWIFNNRNGGGIGGGAVCAGTLAMARETLPGNRKSPARSELIYAGIPFLSDFLSPFRTHREQGGHAVEVEVVIICFFSAPQHFWAQQKKKSTLESRDAQQSVLRISRSSSPTTDHRTAARTAPFLLLTLPASARARAQPAPRPFRTPAGPHLPFPCREPGGVSSATTIPQPAPLAVHSPYITANSISFTPDLAGYAQPHPRPHPHPLSVVLNMDWRMTVQPVAWAFYTTYGLWAGHGTRSSVFAGSRDQERRWRGRGSDPASTEYLAPFEKSHMLALQGDHRAKPLAAAEAKPGTRHCTLITSHSSRRNYMLKQGWRRCDSFHAMYLGTWYWRQLEEPDPFFQTPVIISDVYNRRWLAPVHGYLVWDGNTSSHNWIRYLRKRSWGQTTSRTSLRDTCLALQLLPCDTDTRQIVPGQGQTSLPYLHGSRLRDIEKVASQRREKTAAHHHIPQQWISYNLIAFSVFAGEQTSNVKRGLCSTGNLSSGKPADAAGIGWATTLSDLQTKKPTSVALLERYATLPESPFAVIVLVVELRHHLSSFFCFHLIARVTRQQDTPDKAQTSSQSVPNLEEDGDLEFPGVVLLKQQQQQQQQETDQHYHRNEQLSQQNYFGFEEETKQDTGLPELGKETDSEVRKHSLDHHVSRDLDLNLTFSLDLGIDGDIDLPAAHVDAAESGILTENNYNAIAGLRQQSEPNLTSVLFPFHQSQQRQEEEKEERTGQHQLLFDTGTSTDISCSAGGREQEEGRREARVVEVPTFGLHLPGPQPVLGSGPTIDPSFSLLESSTIPATTSVSRRTTGTTSSSGVAGHSAEVHFPNSISSISSPSSSGTSSSTAPGSTSRRPILFSSASAPAPAPAPASASASGEIPFAHPHSHHSLFSLTSPTADCKRHSAKTVLSNRPTATFEK</sequence>
<feature type="region of interest" description="Disordered" evidence="1">
    <location>
        <begin position="848"/>
        <end position="892"/>
    </location>
</feature>
<feature type="compositionally biased region" description="Basic and acidic residues" evidence="1">
    <location>
        <begin position="852"/>
        <end position="862"/>
    </location>
</feature>
<protein>
    <submittedName>
        <fullName evidence="2">Uncharacterized protein</fullName>
    </submittedName>
</protein>
<proteinExistence type="predicted"/>
<feature type="region of interest" description="Disordered" evidence="1">
    <location>
        <begin position="931"/>
        <end position="1024"/>
    </location>
</feature>
<dbReference type="Proteomes" id="UP000830671">
    <property type="component" value="Chromosome 8"/>
</dbReference>
<feature type="region of interest" description="Disordered" evidence="1">
    <location>
        <begin position="696"/>
        <end position="715"/>
    </location>
</feature>
<feature type="compositionally biased region" description="Low complexity" evidence="1">
    <location>
        <begin position="989"/>
        <end position="1006"/>
    </location>
</feature>
<feature type="compositionally biased region" description="Basic and acidic residues" evidence="1">
    <location>
        <begin position="883"/>
        <end position="892"/>
    </location>
</feature>
<organism evidence="2 3">
    <name type="scientific">Colletotrichum lupini</name>
    <dbReference type="NCBI Taxonomy" id="145971"/>
    <lineage>
        <taxon>Eukaryota</taxon>
        <taxon>Fungi</taxon>
        <taxon>Dikarya</taxon>
        <taxon>Ascomycota</taxon>
        <taxon>Pezizomycotina</taxon>
        <taxon>Sordariomycetes</taxon>
        <taxon>Hypocreomycetidae</taxon>
        <taxon>Glomerellales</taxon>
        <taxon>Glomerellaceae</taxon>
        <taxon>Colletotrichum</taxon>
        <taxon>Colletotrichum acutatum species complex</taxon>
    </lineage>
</organism>
<feature type="compositionally biased region" description="Low complexity" evidence="1">
    <location>
        <begin position="960"/>
        <end position="982"/>
    </location>
</feature>
<dbReference type="AlphaFoldDB" id="A0A9Q8WNQ2"/>
<evidence type="ECO:0000313" key="2">
    <source>
        <dbReference type="EMBL" id="UQC89345.1"/>
    </source>
</evidence>
<accession>A0A9Q8WNQ2</accession>
<name>A0A9Q8WNQ2_9PEZI</name>
<reference evidence="2" key="1">
    <citation type="journal article" date="2021" name="Mol. Plant Microbe Interact.">
        <title>Complete Genome Sequence of the Plant-Pathogenic Fungus Colletotrichum lupini.</title>
        <authorList>
            <person name="Baroncelli R."/>
            <person name="Pensec F."/>
            <person name="Da Lio D."/>
            <person name="Boufleur T."/>
            <person name="Vicente I."/>
            <person name="Sarrocco S."/>
            <person name="Picot A."/>
            <person name="Baraldi E."/>
            <person name="Sukno S."/>
            <person name="Thon M."/>
            <person name="Le Floch G."/>
        </authorList>
    </citation>
    <scope>NUCLEOTIDE SEQUENCE</scope>
    <source>
        <strain evidence="2">IMI 504893</strain>
    </source>
</reference>
<dbReference type="RefSeq" id="XP_049150946.1">
    <property type="nucleotide sequence ID" value="XM_049293800.1"/>
</dbReference>
<dbReference type="GeneID" id="73348810"/>